<keyword evidence="5" id="KW-0276">Fatty acid metabolism</keyword>
<evidence type="ECO:0000313" key="17">
    <source>
        <dbReference type="Proteomes" id="UP000321248"/>
    </source>
</evidence>
<accession>A0A5C8L0D4</accession>
<dbReference type="OrthoDB" id="5389341at2"/>
<organism evidence="16 17">
    <name type="scientific">Alkalisalibacterium limincola</name>
    <dbReference type="NCBI Taxonomy" id="2699169"/>
    <lineage>
        <taxon>Bacteria</taxon>
        <taxon>Pseudomonadati</taxon>
        <taxon>Pseudomonadota</taxon>
        <taxon>Gammaproteobacteria</taxon>
        <taxon>Lysobacterales</taxon>
        <taxon>Lysobacteraceae</taxon>
        <taxon>Alkalisalibacterium</taxon>
    </lineage>
</organism>
<keyword evidence="10" id="KW-0456">Lyase</keyword>
<evidence type="ECO:0000256" key="5">
    <source>
        <dbReference type="ARBA" id="ARBA00022832"/>
    </source>
</evidence>
<dbReference type="Gene3D" id="3.90.226.10">
    <property type="entry name" value="2-enoyl-CoA Hydratase, Chain A, domain 1"/>
    <property type="match status" value="1"/>
</dbReference>
<evidence type="ECO:0000256" key="7">
    <source>
        <dbReference type="ARBA" id="ARBA00023002"/>
    </source>
</evidence>
<evidence type="ECO:0000313" key="16">
    <source>
        <dbReference type="EMBL" id="TXK65871.1"/>
    </source>
</evidence>
<sequence length="691" mass="74674">MDPRMFDGLQFQHWQPRLRDDGFVVLTLDRADQRVNALSAAVLEELEQAVERIAIGKPKGVVIISGKQAGFVPGADISEFQEFDAKGIVHDRIRAGQGILQKLAELPVPTVCAIHGHCMGGGTELALACDYRIATSDESTRIGLPEVKLGIYPGWGGSVRLPPLVGAPAAMDMMLTGRGLSAKAARGIGLVDKVVEPAVLLDAAIELGRRGTTRPFKQRALGWATNIWPTRQVLAPILVKQVSRKARKEHYPAPFSLIETWRRSGGTVDARLKAEAKSVARLAQTPTARNLVRVFFLQERLKGLGGKEHGIQHVHVVGAGVMGGDIAAWSALKGFDVTLEDREMKYIEPALQRADKLYAKKVKDDARRSETRARLVADVAGEGVAKADLVIEAIFENLEAKQALYAKAEASLKPDATLASNTSSIALDELAADLKAPERFAGLHFFNPVSMMPLVEIVRHEKMDEATQKRLAAFCRAIGKLPVPVAGSPGFLVNRILMPYLLEAMTCHSEGVPGPVIDKTAVKFGMPMGPIELADTVGLDVAASVGKILADFLGLPIPKGLESKLEHGKRGRKDGEGFYVWEDGKAKKPEVPKEYRAPEDLEDRLILPFVNEAVACWHEGVVEDADLLDAGVIFGTGFAPFRGGPITYARSAGPAKLKARLEQLAGRHGDRFAPRPGWDELIAAGTDSPGP</sequence>
<dbReference type="FunFam" id="3.40.50.720:FF:000009">
    <property type="entry name" value="Fatty oxidation complex, alpha subunit"/>
    <property type="match status" value="1"/>
</dbReference>
<evidence type="ECO:0000256" key="2">
    <source>
        <dbReference type="ARBA" id="ARBA00007005"/>
    </source>
</evidence>
<dbReference type="Pfam" id="PF02737">
    <property type="entry name" value="3HCDH_N"/>
    <property type="match status" value="1"/>
</dbReference>
<evidence type="ECO:0000259" key="15">
    <source>
        <dbReference type="Pfam" id="PF02737"/>
    </source>
</evidence>
<dbReference type="GO" id="GO:0006635">
    <property type="term" value="P:fatty acid beta-oxidation"/>
    <property type="evidence" value="ECO:0007669"/>
    <property type="project" value="UniProtKB-UniPathway"/>
</dbReference>
<dbReference type="SUPFAM" id="SSF52096">
    <property type="entry name" value="ClpP/crotonase"/>
    <property type="match status" value="1"/>
</dbReference>
<dbReference type="AlphaFoldDB" id="A0A5C8L0D4"/>
<evidence type="ECO:0000256" key="8">
    <source>
        <dbReference type="ARBA" id="ARBA00023027"/>
    </source>
</evidence>
<evidence type="ECO:0000256" key="6">
    <source>
        <dbReference type="ARBA" id="ARBA00022963"/>
    </source>
</evidence>
<dbReference type="InterPro" id="IPR050136">
    <property type="entry name" value="FA_oxidation_alpha_subunit"/>
</dbReference>
<keyword evidence="11" id="KW-0511">Multifunctional enzyme</keyword>
<keyword evidence="6" id="KW-0442">Lipid degradation</keyword>
<keyword evidence="8" id="KW-0520">NAD</keyword>
<feature type="domain" description="3-hydroxyacyl-CoA dehydrogenase C-terminal" evidence="14">
    <location>
        <begin position="490"/>
        <end position="581"/>
    </location>
</feature>
<evidence type="ECO:0000256" key="10">
    <source>
        <dbReference type="ARBA" id="ARBA00023239"/>
    </source>
</evidence>
<dbReference type="PANTHER" id="PTHR43612:SF3">
    <property type="entry name" value="TRIFUNCTIONAL ENZYME SUBUNIT ALPHA, MITOCHONDRIAL"/>
    <property type="match status" value="1"/>
</dbReference>
<evidence type="ECO:0000256" key="13">
    <source>
        <dbReference type="SAM" id="MobiDB-lite"/>
    </source>
</evidence>
<dbReference type="CDD" id="cd06558">
    <property type="entry name" value="crotonase-like"/>
    <property type="match status" value="1"/>
</dbReference>
<dbReference type="SUPFAM" id="SSF51735">
    <property type="entry name" value="NAD(P)-binding Rossmann-fold domains"/>
    <property type="match status" value="1"/>
</dbReference>
<keyword evidence="17" id="KW-1185">Reference proteome</keyword>
<keyword evidence="9" id="KW-0443">Lipid metabolism</keyword>
<evidence type="ECO:0000256" key="9">
    <source>
        <dbReference type="ARBA" id="ARBA00023098"/>
    </source>
</evidence>
<dbReference type="GO" id="GO:0070403">
    <property type="term" value="F:NAD+ binding"/>
    <property type="evidence" value="ECO:0007669"/>
    <property type="project" value="InterPro"/>
</dbReference>
<name>A0A5C8L0D4_9GAMM</name>
<keyword evidence="7" id="KW-0560">Oxidoreductase</keyword>
<comment type="similarity">
    <text evidence="2">In the central section; belongs to the 3-hydroxyacyl-CoA dehydrogenase family.</text>
</comment>
<comment type="catalytic activity">
    <reaction evidence="12">
        <text>a (3S)-3-hydroxyacyl-CoA + NAD(+) = a 3-oxoacyl-CoA + NADH + H(+)</text>
        <dbReference type="Rhea" id="RHEA:22432"/>
        <dbReference type="ChEBI" id="CHEBI:15378"/>
        <dbReference type="ChEBI" id="CHEBI:57318"/>
        <dbReference type="ChEBI" id="CHEBI:57540"/>
        <dbReference type="ChEBI" id="CHEBI:57945"/>
        <dbReference type="ChEBI" id="CHEBI:90726"/>
        <dbReference type="EC" id="1.1.1.35"/>
    </reaction>
</comment>
<dbReference type="EMBL" id="VRTS01000001">
    <property type="protein sequence ID" value="TXK65871.1"/>
    <property type="molecule type" value="Genomic_DNA"/>
</dbReference>
<dbReference type="UniPathway" id="UPA00659"/>
<dbReference type="SUPFAM" id="SSF48179">
    <property type="entry name" value="6-phosphogluconate dehydrogenase C-terminal domain-like"/>
    <property type="match status" value="2"/>
</dbReference>
<evidence type="ECO:0000256" key="11">
    <source>
        <dbReference type="ARBA" id="ARBA00023268"/>
    </source>
</evidence>
<dbReference type="PANTHER" id="PTHR43612">
    <property type="entry name" value="TRIFUNCTIONAL ENZYME SUBUNIT ALPHA"/>
    <property type="match status" value="1"/>
</dbReference>
<reference evidence="16 17" key="1">
    <citation type="submission" date="2019-08" db="EMBL/GenBank/DDBJ databases">
        <authorList>
            <person name="Karlyshev A.V."/>
        </authorList>
    </citation>
    <scope>NUCLEOTIDE SEQUENCE [LARGE SCALE GENOMIC DNA]</scope>
    <source>
        <strain evidence="16 17">Alg18-2.2</strain>
    </source>
</reference>
<dbReference type="Gene3D" id="3.40.50.720">
    <property type="entry name" value="NAD(P)-binding Rossmann-like Domain"/>
    <property type="match status" value="1"/>
</dbReference>
<dbReference type="FunFam" id="3.90.226.10:FF:000011">
    <property type="entry name" value="Fatty acid oxidation complex subunit alpha"/>
    <property type="match status" value="1"/>
</dbReference>
<proteinExistence type="inferred from homology"/>
<dbReference type="InterPro" id="IPR029045">
    <property type="entry name" value="ClpP/crotonase-like_dom_sf"/>
</dbReference>
<evidence type="ECO:0000256" key="3">
    <source>
        <dbReference type="ARBA" id="ARBA00008750"/>
    </source>
</evidence>
<comment type="similarity">
    <text evidence="3">In the N-terminal section; belongs to the enoyl-CoA hydratase/isomerase family.</text>
</comment>
<evidence type="ECO:0000256" key="1">
    <source>
        <dbReference type="ARBA" id="ARBA00005005"/>
    </source>
</evidence>
<feature type="domain" description="3-hydroxyacyl-CoA dehydrogenase NAD binding" evidence="15">
    <location>
        <begin position="313"/>
        <end position="485"/>
    </location>
</feature>
<gene>
    <name evidence="16" type="ORF">FU658_01890</name>
</gene>
<dbReference type="InterPro" id="IPR008927">
    <property type="entry name" value="6-PGluconate_DH-like_C_sf"/>
</dbReference>
<dbReference type="InterPro" id="IPR001753">
    <property type="entry name" value="Enoyl-CoA_hydra/iso"/>
</dbReference>
<dbReference type="InterPro" id="IPR036291">
    <property type="entry name" value="NAD(P)-bd_dom_sf"/>
</dbReference>
<dbReference type="Gene3D" id="1.10.1040.10">
    <property type="entry name" value="N-(1-d-carboxylethyl)-l-norvaline Dehydrogenase, domain 2"/>
    <property type="match status" value="2"/>
</dbReference>
<comment type="pathway">
    <text evidence="1">Lipid metabolism; fatty acid beta-oxidation.</text>
</comment>
<feature type="region of interest" description="Disordered" evidence="13">
    <location>
        <begin position="669"/>
        <end position="691"/>
    </location>
</feature>
<dbReference type="Pfam" id="PF00725">
    <property type="entry name" value="3HCDH"/>
    <property type="match status" value="1"/>
</dbReference>
<dbReference type="EC" id="4.2.1.17" evidence="4"/>
<dbReference type="GO" id="GO:0004300">
    <property type="term" value="F:enoyl-CoA hydratase activity"/>
    <property type="evidence" value="ECO:0007669"/>
    <property type="project" value="UniProtKB-EC"/>
</dbReference>
<dbReference type="InterPro" id="IPR013328">
    <property type="entry name" value="6PGD_dom2"/>
</dbReference>
<dbReference type="GO" id="GO:0016509">
    <property type="term" value="F:long-chain (3S)-3-hydroxyacyl-CoA dehydrogenase (NAD+) activity"/>
    <property type="evidence" value="ECO:0007669"/>
    <property type="project" value="TreeGrafter"/>
</dbReference>
<protein>
    <recommendedName>
        <fullName evidence="4">enoyl-CoA hydratase</fullName>
        <ecNumber evidence="4">4.2.1.17</ecNumber>
    </recommendedName>
</protein>
<evidence type="ECO:0000256" key="4">
    <source>
        <dbReference type="ARBA" id="ARBA00012076"/>
    </source>
</evidence>
<dbReference type="Proteomes" id="UP000321248">
    <property type="component" value="Unassembled WGS sequence"/>
</dbReference>
<dbReference type="InterPro" id="IPR006108">
    <property type="entry name" value="3HC_DH_C"/>
</dbReference>
<comment type="caution">
    <text evidence="16">The sequence shown here is derived from an EMBL/GenBank/DDBJ whole genome shotgun (WGS) entry which is preliminary data.</text>
</comment>
<dbReference type="Pfam" id="PF00378">
    <property type="entry name" value="ECH_1"/>
    <property type="match status" value="1"/>
</dbReference>
<dbReference type="InterPro" id="IPR006176">
    <property type="entry name" value="3-OHacyl-CoA_DH_NAD-bd"/>
</dbReference>
<evidence type="ECO:0000259" key="14">
    <source>
        <dbReference type="Pfam" id="PF00725"/>
    </source>
</evidence>
<evidence type="ECO:0000256" key="12">
    <source>
        <dbReference type="ARBA" id="ARBA00049556"/>
    </source>
</evidence>